<dbReference type="SUPFAM" id="SSF143990">
    <property type="entry name" value="YbiA-like"/>
    <property type="match status" value="1"/>
</dbReference>
<dbReference type="InterPro" id="IPR012816">
    <property type="entry name" value="NADAR"/>
</dbReference>
<dbReference type="Proteomes" id="UP000238093">
    <property type="component" value="Chromosome I"/>
</dbReference>
<reference evidence="4 5" key="1">
    <citation type="submission" date="2017-11" db="EMBL/GenBank/DDBJ databases">
        <authorList>
            <person name="Han C.G."/>
        </authorList>
    </citation>
    <scope>NUCLEOTIDE SEQUENCE [LARGE SCALE GENOMIC DNA]</scope>
    <source>
        <strain evidence="4">CFBP6411</strain>
    </source>
</reference>
<evidence type="ECO:0000259" key="3">
    <source>
        <dbReference type="Pfam" id="PF08719"/>
    </source>
</evidence>
<organism evidence="4 5">
    <name type="scientific">Pseudomonas syringae group genomosp. 3</name>
    <dbReference type="NCBI Taxonomy" id="251701"/>
    <lineage>
        <taxon>Bacteria</taxon>
        <taxon>Pseudomonadati</taxon>
        <taxon>Pseudomonadota</taxon>
        <taxon>Gammaproteobacteria</taxon>
        <taxon>Pseudomonadales</taxon>
        <taxon>Pseudomonadaceae</taxon>
        <taxon>Pseudomonas</taxon>
    </lineage>
</organism>
<dbReference type="CDD" id="cd15457">
    <property type="entry name" value="NADAR"/>
    <property type="match status" value="1"/>
</dbReference>
<gene>
    <name evidence="4" type="ORF">CFBP6411_05475</name>
</gene>
<evidence type="ECO:0000256" key="1">
    <source>
        <dbReference type="ARBA" id="ARBA00000022"/>
    </source>
</evidence>
<proteinExistence type="predicted"/>
<comment type="catalytic activity">
    <reaction evidence="2">
        <text>2,5-diamino-6-hydroxy-4-(5-phosphoribosylamino)-pyrimidine + H2O = 2,5,6-triamino-4-hydroxypyrimidine + D-ribose 5-phosphate</text>
        <dbReference type="Rhea" id="RHEA:23436"/>
        <dbReference type="ChEBI" id="CHEBI:15377"/>
        <dbReference type="ChEBI" id="CHEBI:58614"/>
        <dbReference type="ChEBI" id="CHEBI:78346"/>
        <dbReference type="ChEBI" id="CHEBI:137796"/>
    </reaction>
</comment>
<dbReference type="AlphaFoldDB" id="A0A2K4WLQ6"/>
<evidence type="ECO:0000313" key="4">
    <source>
        <dbReference type="EMBL" id="SOS36832.1"/>
    </source>
</evidence>
<dbReference type="Gene3D" id="1.10.357.40">
    <property type="entry name" value="YbiA-like"/>
    <property type="match status" value="1"/>
</dbReference>
<dbReference type="EMBL" id="LT963408">
    <property type="protein sequence ID" value="SOS36832.1"/>
    <property type="molecule type" value="Genomic_DNA"/>
</dbReference>
<sequence>MGKVAIREYDRSNSIVFLKTSDEFGGLSNMAGGFPLFVNERKILTSEALYQVCRFPHLPEVQCLIVSQTSPMTAKMRSKPFRSESRPDWMRVRVRVMRWCLRAKLVQNWDRFSKLLLMTEGLPIVEQSSKDKFWGASPQNDNKLVGANVLGRLLMELREDIVSERLYQHELAPLDIKDFLLFGQSIRTINLSDVIAIPENGPLFD</sequence>
<protein>
    <recommendedName>
        <fullName evidence="3">NADAR domain-containing protein</fullName>
    </recommendedName>
</protein>
<evidence type="ECO:0000256" key="2">
    <source>
        <dbReference type="ARBA" id="ARBA00000751"/>
    </source>
</evidence>
<feature type="domain" description="NADAR" evidence="3">
    <location>
        <begin position="17"/>
        <end position="161"/>
    </location>
</feature>
<accession>A0A2K4WLQ6</accession>
<dbReference type="InterPro" id="IPR037238">
    <property type="entry name" value="YbiA-like_sf"/>
</dbReference>
<dbReference type="Pfam" id="PF08719">
    <property type="entry name" value="NADAR"/>
    <property type="match status" value="1"/>
</dbReference>
<dbReference type="RefSeq" id="WP_005737212.1">
    <property type="nucleotide sequence ID" value="NZ_LT963408.1"/>
</dbReference>
<name>A0A2K4WLQ6_9PSED</name>
<comment type="catalytic activity">
    <reaction evidence="1">
        <text>5-amino-6-(5-phospho-D-ribosylamino)uracil + H2O = 5,6-diaminouracil + D-ribose 5-phosphate</text>
        <dbReference type="Rhea" id="RHEA:55020"/>
        <dbReference type="ChEBI" id="CHEBI:15377"/>
        <dbReference type="ChEBI" id="CHEBI:46252"/>
        <dbReference type="ChEBI" id="CHEBI:58453"/>
        <dbReference type="ChEBI" id="CHEBI:78346"/>
    </reaction>
</comment>
<evidence type="ECO:0000313" key="5">
    <source>
        <dbReference type="Proteomes" id="UP000238093"/>
    </source>
</evidence>